<feature type="region of interest" description="Disordered" evidence="1">
    <location>
        <begin position="275"/>
        <end position="302"/>
    </location>
</feature>
<evidence type="ECO:0000256" key="2">
    <source>
        <dbReference type="SAM" id="SignalP"/>
    </source>
</evidence>
<accession>A0A914W059</accession>
<evidence type="ECO:0000313" key="4">
    <source>
        <dbReference type="WBParaSite" id="PSAMB.scaffold283size59227.g4381.t1"/>
    </source>
</evidence>
<feature type="compositionally biased region" description="Polar residues" evidence="1">
    <location>
        <begin position="157"/>
        <end position="171"/>
    </location>
</feature>
<proteinExistence type="predicted"/>
<feature type="chain" id="PRO_5037102600" evidence="2">
    <location>
        <begin position="21"/>
        <end position="441"/>
    </location>
</feature>
<dbReference type="WBParaSite" id="PSAMB.scaffold283size59227.g4381.t1">
    <property type="protein sequence ID" value="PSAMB.scaffold283size59227.g4381.t1"/>
    <property type="gene ID" value="PSAMB.scaffold283size59227.g4381"/>
</dbReference>
<keyword evidence="2" id="KW-0732">Signal</keyword>
<dbReference type="Gene3D" id="2.20.100.10">
    <property type="entry name" value="Thrombospondin type-1 (TSP1) repeat"/>
    <property type="match status" value="1"/>
</dbReference>
<keyword evidence="3" id="KW-1185">Reference proteome</keyword>
<reference evidence="4" key="1">
    <citation type="submission" date="2022-11" db="UniProtKB">
        <authorList>
            <consortium name="WormBaseParasite"/>
        </authorList>
    </citation>
    <scope>IDENTIFICATION</scope>
</reference>
<feature type="region of interest" description="Disordered" evidence="1">
    <location>
        <begin position="123"/>
        <end position="171"/>
    </location>
</feature>
<dbReference type="SMART" id="SM00209">
    <property type="entry name" value="TSP1"/>
    <property type="match status" value="1"/>
</dbReference>
<dbReference type="InterPro" id="IPR036383">
    <property type="entry name" value="TSP1_rpt_sf"/>
</dbReference>
<feature type="compositionally biased region" description="Basic and acidic residues" evidence="1">
    <location>
        <begin position="123"/>
        <end position="132"/>
    </location>
</feature>
<protein>
    <submittedName>
        <fullName evidence="4">BPTI/Kunitz inhibitor domain-containing protein</fullName>
    </submittedName>
</protein>
<dbReference type="AlphaFoldDB" id="A0A914W059"/>
<dbReference type="SUPFAM" id="SSF82895">
    <property type="entry name" value="TSP-1 type 1 repeat"/>
    <property type="match status" value="1"/>
</dbReference>
<name>A0A914W059_9BILA</name>
<evidence type="ECO:0000313" key="3">
    <source>
        <dbReference type="Proteomes" id="UP000887566"/>
    </source>
</evidence>
<dbReference type="Proteomes" id="UP000887566">
    <property type="component" value="Unplaced"/>
</dbReference>
<evidence type="ECO:0000256" key="1">
    <source>
        <dbReference type="SAM" id="MobiDB-lite"/>
    </source>
</evidence>
<organism evidence="3 4">
    <name type="scientific">Plectus sambesii</name>
    <dbReference type="NCBI Taxonomy" id="2011161"/>
    <lineage>
        <taxon>Eukaryota</taxon>
        <taxon>Metazoa</taxon>
        <taxon>Ecdysozoa</taxon>
        <taxon>Nematoda</taxon>
        <taxon>Chromadorea</taxon>
        <taxon>Plectida</taxon>
        <taxon>Plectina</taxon>
        <taxon>Plectoidea</taxon>
        <taxon>Plectidae</taxon>
        <taxon>Plectus</taxon>
    </lineage>
</organism>
<dbReference type="InterPro" id="IPR000884">
    <property type="entry name" value="TSP1_rpt"/>
</dbReference>
<dbReference type="PROSITE" id="PS50092">
    <property type="entry name" value="TSP1"/>
    <property type="match status" value="1"/>
</dbReference>
<feature type="signal peptide" evidence="2">
    <location>
        <begin position="1"/>
        <end position="20"/>
    </location>
</feature>
<sequence>MQGVTLSIASLFCLFSISSASVCVVSFWSEWNSCVGNCQFALRVRNRNVIRPPFPERTSDGRLAIRPCPSLYQVQTCIPPPCLLANRNETAFNSVDSNIDPGADSRVDSASIDGAVVSVQKDVAREPERAGVEKLPQSVEGKSKDAEIAPRPPTDNPLKNTKPQKVSSQAGVATVSEVGKGNRVVEPLQQVPNGVEGKASVVEVVSSTHSANVQQDTTTKQAIERLTETPLKTEVTVEVGDPAAVQPEEPVTGEAPSTAAVAAIDEAQTVVDANGNSNATSEESQPEATSPTGELSQQPSTQVTIEEDNLAVSTLAPELENVASNSSEEIRRSPLPVAKPFRRNTKPCGVPGGNSRCCRLATRTECPDGEKPQSVMRWSRMADNDECHSYNYAYCGIDVELEEAPIKFEQNCYDLCFTDEEKNTLEVFNDQQFRDGFRVRL</sequence>